<feature type="transmembrane region" description="Helical" evidence="1">
    <location>
        <begin position="6"/>
        <end position="24"/>
    </location>
</feature>
<dbReference type="EMBL" id="JAUESC010000003">
    <property type="protein sequence ID" value="KAK0601927.1"/>
    <property type="molecule type" value="Genomic_DNA"/>
</dbReference>
<proteinExistence type="predicted"/>
<dbReference type="AlphaFoldDB" id="A0AA39SYE9"/>
<sequence>MMVPIWVTATLVPSADVVVVVVVVPSRGARASFSSVNFTQGLELGVIGVQKLVPRRAMVEDPRVHRKLLLGLAGDSSASVSQNSLRNPKGKPRFSDFNLVPHNWGADIHARLIAFANNYPFLEELRLKRMTMNDESPEILGV</sequence>
<dbReference type="InterPro" id="IPR032675">
    <property type="entry name" value="LRR_dom_sf"/>
</dbReference>
<evidence type="ECO:0000313" key="4">
    <source>
        <dbReference type="Proteomes" id="UP001168877"/>
    </source>
</evidence>
<keyword evidence="1" id="KW-0472">Membrane</keyword>
<reference evidence="3" key="1">
    <citation type="journal article" date="2022" name="Plant J.">
        <title>Strategies of tolerance reflected in two North American maple genomes.</title>
        <authorList>
            <person name="McEvoy S.L."/>
            <person name="Sezen U.U."/>
            <person name="Trouern-Trend A."/>
            <person name="McMahon S.M."/>
            <person name="Schaberg P.G."/>
            <person name="Yang J."/>
            <person name="Wegrzyn J.L."/>
            <person name="Swenson N.G."/>
        </authorList>
    </citation>
    <scope>NUCLEOTIDE SEQUENCE</scope>
    <source>
        <strain evidence="3">NS2018</strain>
    </source>
</reference>
<keyword evidence="4" id="KW-1185">Reference proteome</keyword>
<comment type="caution">
    <text evidence="3">The sequence shown here is derived from an EMBL/GenBank/DDBJ whole genome shotgun (WGS) entry which is preliminary data.</text>
</comment>
<evidence type="ECO:0000259" key="2">
    <source>
        <dbReference type="Pfam" id="PF18791"/>
    </source>
</evidence>
<keyword evidence="1" id="KW-1133">Transmembrane helix</keyword>
<feature type="domain" description="Transport inhibitor response 1" evidence="2">
    <location>
        <begin position="89"/>
        <end position="127"/>
    </location>
</feature>
<dbReference type="Proteomes" id="UP001168877">
    <property type="component" value="Unassembled WGS sequence"/>
</dbReference>
<keyword evidence="1" id="KW-0812">Transmembrane</keyword>
<reference evidence="3" key="2">
    <citation type="submission" date="2023-06" db="EMBL/GenBank/DDBJ databases">
        <authorList>
            <person name="Swenson N.G."/>
            <person name="Wegrzyn J.L."/>
            <person name="Mcevoy S.L."/>
        </authorList>
    </citation>
    <scope>NUCLEOTIDE SEQUENCE</scope>
    <source>
        <strain evidence="3">NS2018</strain>
        <tissue evidence="3">Leaf</tissue>
    </source>
</reference>
<evidence type="ECO:0000313" key="3">
    <source>
        <dbReference type="EMBL" id="KAK0601927.1"/>
    </source>
</evidence>
<accession>A0AA39SYE9</accession>
<dbReference type="Gene3D" id="3.80.10.10">
    <property type="entry name" value="Ribonuclease Inhibitor"/>
    <property type="match status" value="1"/>
</dbReference>
<dbReference type="InterPro" id="IPR041101">
    <property type="entry name" value="Transp_inhibit"/>
</dbReference>
<protein>
    <recommendedName>
        <fullName evidence="2">Transport inhibitor response 1 domain-containing protein</fullName>
    </recommendedName>
</protein>
<evidence type="ECO:0000256" key="1">
    <source>
        <dbReference type="SAM" id="Phobius"/>
    </source>
</evidence>
<organism evidence="3 4">
    <name type="scientific">Acer saccharum</name>
    <name type="common">Sugar maple</name>
    <dbReference type="NCBI Taxonomy" id="4024"/>
    <lineage>
        <taxon>Eukaryota</taxon>
        <taxon>Viridiplantae</taxon>
        <taxon>Streptophyta</taxon>
        <taxon>Embryophyta</taxon>
        <taxon>Tracheophyta</taxon>
        <taxon>Spermatophyta</taxon>
        <taxon>Magnoliopsida</taxon>
        <taxon>eudicotyledons</taxon>
        <taxon>Gunneridae</taxon>
        <taxon>Pentapetalae</taxon>
        <taxon>rosids</taxon>
        <taxon>malvids</taxon>
        <taxon>Sapindales</taxon>
        <taxon>Sapindaceae</taxon>
        <taxon>Hippocastanoideae</taxon>
        <taxon>Acereae</taxon>
        <taxon>Acer</taxon>
    </lineage>
</organism>
<dbReference type="Pfam" id="PF18791">
    <property type="entry name" value="Transp_inhibit"/>
    <property type="match status" value="1"/>
</dbReference>
<name>A0AA39SYE9_ACESA</name>
<gene>
    <name evidence="3" type="ORF">LWI29_028851</name>
</gene>